<organism evidence="2 3">
    <name type="scientific">Cercocebus atys</name>
    <name type="common">Sooty mangabey</name>
    <name type="synonym">Cercocebus torquatus atys</name>
    <dbReference type="NCBI Taxonomy" id="9531"/>
    <lineage>
        <taxon>Eukaryota</taxon>
        <taxon>Metazoa</taxon>
        <taxon>Chordata</taxon>
        <taxon>Craniata</taxon>
        <taxon>Vertebrata</taxon>
        <taxon>Euteleostomi</taxon>
        <taxon>Mammalia</taxon>
        <taxon>Eutheria</taxon>
        <taxon>Euarchontoglires</taxon>
        <taxon>Primates</taxon>
        <taxon>Haplorrhini</taxon>
        <taxon>Catarrhini</taxon>
        <taxon>Cercopithecidae</taxon>
        <taxon>Cercopithecinae</taxon>
        <taxon>Cercocebus</taxon>
    </lineage>
</organism>
<accession>A0A2K5MG16</accession>
<dbReference type="Bgee" id="ENSCATG00000035590">
    <property type="expression patterns" value="Expressed in liver and 11 other cell types or tissues"/>
</dbReference>
<proteinExistence type="predicted"/>
<name>A0A2K5MG16_CERAT</name>
<dbReference type="InterPro" id="IPR040415">
    <property type="entry name" value="SETD9"/>
</dbReference>
<dbReference type="GeneTree" id="ENSGT00390000001437"/>
<dbReference type="PANTHER" id="PTHR33524:SF2">
    <property type="entry name" value="SET DOMAIN-CONTAINING PROTEIN 9"/>
    <property type="match status" value="1"/>
</dbReference>
<dbReference type="Proteomes" id="UP000233060">
    <property type="component" value="Unassembled WGS sequence"/>
</dbReference>
<reference evidence="2" key="1">
    <citation type="submission" date="2025-08" db="UniProtKB">
        <authorList>
            <consortium name="Ensembl"/>
        </authorList>
    </citation>
    <scope>IDENTIFICATION</scope>
</reference>
<evidence type="ECO:0000313" key="3">
    <source>
        <dbReference type="Proteomes" id="UP000233060"/>
    </source>
</evidence>
<dbReference type="SUPFAM" id="SSF82199">
    <property type="entry name" value="SET domain"/>
    <property type="match status" value="1"/>
</dbReference>
<dbReference type="InterPro" id="IPR001214">
    <property type="entry name" value="SET_dom"/>
</dbReference>
<gene>
    <name evidence="2" type="primary">SETD9</name>
</gene>
<dbReference type="OMA" id="YQPYEPI"/>
<protein>
    <submittedName>
        <fullName evidence="2">SET domain containing 9</fullName>
    </submittedName>
</protein>
<dbReference type="Ensembl" id="ENSCATT00000048367.1">
    <property type="protein sequence ID" value="ENSCATP00000024145.1"/>
    <property type="gene ID" value="ENSCATG00000035590.1"/>
</dbReference>
<sequence length="270" mass="30823">MPGRLLRGLWQRWGRYKYRFVPWIALNLSHNPRTLRYVPEESKDKVISDEDVLGTLLKVFQALFLNDFNKQSEILTMLPESVKSKYQDLLAVEHQGVKLLENRHQQQSTFKPEEILYKTLGFSVAQATSSLISAGKGVFVTKGLVPKGAVVSMYPGTVYQKYERSFFQSCNGRDRLGPLKMSDSTWLTSEIHNPLAVGQYVNNCSNDRAANVCYQEFDVPAVFPVELKQYLPNIAYSYDKQSPLRCVVLVALRDISQGEELFSNYYTIVS</sequence>
<evidence type="ECO:0000313" key="2">
    <source>
        <dbReference type="Ensembl" id="ENSCATP00000024145.1"/>
    </source>
</evidence>
<reference evidence="2" key="2">
    <citation type="submission" date="2025-09" db="UniProtKB">
        <authorList>
            <consortium name="Ensembl"/>
        </authorList>
    </citation>
    <scope>IDENTIFICATION</scope>
</reference>
<evidence type="ECO:0000259" key="1">
    <source>
        <dbReference type="PROSITE" id="PS50280"/>
    </source>
</evidence>
<keyword evidence="3" id="KW-1185">Reference proteome</keyword>
<dbReference type="PANTHER" id="PTHR33524">
    <property type="entry name" value="C5ORF35"/>
    <property type="match status" value="1"/>
</dbReference>
<dbReference type="AlphaFoldDB" id="A0A2K5MG16"/>
<dbReference type="CDD" id="cd10537">
    <property type="entry name" value="SET_SETD9"/>
    <property type="match status" value="1"/>
</dbReference>
<dbReference type="InterPro" id="IPR046341">
    <property type="entry name" value="SET_dom_sf"/>
</dbReference>
<dbReference type="PROSITE" id="PS50280">
    <property type="entry name" value="SET"/>
    <property type="match status" value="1"/>
</dbReference>
<feature type="domain" description="SET" evidence="1">
    <location>
        <begin position="122"/>
        <end position="266"/>
    </location>
</feature>
<dbReference type="Gene3D" id="2.170.270.10">
    <property type="entry name" value="SET domain"/>
    <property type="match status" value="1"/>
</dbReference>